<dbReference type="AlphaFoldDB" id="A0A937KE93"/>
<dbReference type="PRINTS" id="PR00756">
    <property type="entry name" value="ALADIPTASE"/>
</dbReference>
<dbReference type="Proteomes" id="UP000614216">
    <property type="component" value="Unassembled WGS sequence"/>
</dbReference>
<dbReference type="Gene3D" id="2.60.40.1730">
    <property type="entry name" value="tricorn interacting facor f3 domain"/>
    <property type="match status" value="1"/>
</dbReference>
<dbReference type="Gene3D" id="1.10.390.10">
    <property type="entry name" value="Neutral Protease Domain 2"/>
    <property type="match status" value="1"/>
</dbReference>
<comment type="cofactor">
    <cofactor evidence="13">
        <name>Zn(2+)</name>
        <dbReference type="ChEBI" id="CHEBI:29105"/>
    </cofactor>
    <text evidence="13">Binds 1 zinc ion per subunit.</text>
</comment>
<evidence type="ECO:0000256" key="4">
    <source>
        <dbReference type="ARBA" id="ARBA00012564"/>
    </source>
</evidence>
<dbReference type="EMBL" id="JAEUGD010000066">
    <property type="protein sequence ID" value="MBL6449329.1"/>
    <property type="molecule type" value="Genomic_DNA"/>
</dbReference>
<feature type="active site" description="Proton donor" evidence="12">
    <location>
        <position position="413"/>
    </location>
</feature>
<evidence type="ECO:0000256" key="5">
    <source>
        <dbReference type="ARBA" id="ARBA00015611"/>
    </source>
</evidence>
<feature type="domain" description="Aminopeptidase N-like N-terminal" evidence="15">
    <location>
        <begin position="56"/>
        <end position="228"/>
    </location>
</feature>
<dbReference type="CDD" id="cd09603">
    <property type="entry name" value="M1_APN_like"/>
    <property type="match status" value="1"/>
</dbReference>
<keyword evidence="6" id="KW-0963">Cytoplasm</keyword>
<keyword evidence="17" id="KW-1185">Reference proteome</keyword>
<evidence type="ECO:0000256" key="3">
    <source>
        <dbReference type="ARBA" id="ARBA00010136"/>
    </source>
</evidence>
<comment type="catalytic activity">
    <reaction evidence="1">
        <text>Release of an N-terminal amino acid, Xaa-|-Yaa- from a peptide, amide or arylamide. Xaa is preferably Ala, but may be most amino acids including Pro (slow action). When a terminal hydrophobic residue is followed by a prolyl residue, the two may be released as an intact Xaa-Pro dipeptide.</text>
        <dbReference type="EC" id="3.4.11.2"/>
    </reaction>
</comment>
<dbReference type="InterPro" id="IPR045357">
    <property type="entry name" value="Aminopeptidase_N-like_N"/>
</dbReference>
<evidence type="ECO:0000256" key="2">
    <source>
        <dbReference type="ARBA" id="ARBA00004496"/>
    </source>
</evidence>
<proteinExistence type="inferred from homology"/>
<feature type="binding site" evidence="13">
    <location>
        <position position="337"/>
    </location>
    <ligand>
        <name>Zn(2+)</name>
        <dbReference type="ChEBI" id="CHEBI:29105"/>
        <note>catalytic</note>
    </ligand>
</feature>
<dbReference type="GO" id="GO:0006508">
    <property type="term" value="P:proteolysis"/>
    <property type="evidence" value="ECO:0007669"/>
    <property type="project" value="UniProtKB-KW"/>
</dbReference>
<keyword evidence="11" id="KW-0482">Metalloprotease</keyword>
<feature type="active site" description="Proton acceptor" evidence="12">
    <location>
        <position position="334"/>
    </location>
</feature>
<evidence type="ECO:0000256" key="13">
    <source>
        <dbReference type="PIRSR" id="PIRSR634015-3"/>
    </source>
</evidence>
<comment type="subcellular location">
    <subcellularLocation>
        <location evidence="2">Cytoplasm</location>
    </subcellularLocation>
</comment>
<reference evidence="16" key="1">
    <citation type="submission" date="2021-01" db="EMBL/GenBank/DDBJ databases">
        <title>Fulvivirga kasyanovii gen. nov., sp nov., a novel member of the phylum Bacteroidetes isolated from seawater in a mussel farm.</title>
        <authorList>
            <person name="Zhao L.-H."/>
            <person name="Wang Z.-J."/>
        </authorList>
    </citation>
    <scope>NUCLEOTIDE SEQUENCE</scope>
    <source>
        <strain evidence="16">29W222</strain>
    </source>
</reference>
<dbReference type="PROSITE" id="PS51257">
    <property type="entry name" value="PROKAR_LIPOPROTEIN"/>
    <property type="match status" value="1"/>
</dbReference>
<sequence length="557" mass="64656">MKIQLIALVFSALFLGCNTMPFIKYHTTFKDGKFPKADAKYISKANDIHWVGYDVNYYDLKLDVNPDKKFIDGSMTIRFKANEDIDNILVDLHRDLKVNKIVYNQSKEVKWKHKKDVLTVLLNEKAKINLMSELEIFYSGKPPKLLDKGPVHWKKDSLDNHWVTSITQGIGAHWIIPCKYDLEDEADSTKISITVPQGLVAVSNGQLVAQRVSSGKETFEWKVTNSINVYNLSFNVGKFKHLELPYESGGKSQKLHFYVLDYHYKKAQTYFNQCKDILQYFEGLYGPYPYWNDEFKIVESPLPKGVGMEHQSAIVVGLSYKNTFVDYSSVLIHEIAHEWWGNSLSVTDYGDIWLHEGFATYNEALFMEHMYGKDMYFKILNFQKRGIHNQRPILKPSGVNYNSFVSSKDGDIYSKGSMLLHTLRYQMSDDALFFDMLASFYKKNQYKGVRTNDFLAHVNAYTGSDYTWLFDPYLKNYKIPELYYKIDNKNNNRNKVSLNYKWVGVGNEFKLDLNVIHNSDTLRLRPTTSLQSIELKDNNTVEFDRNNGYVNFVNGTL</sequence>
<evidence type="ECO:0000256" key="8">
    <source>
        <dbReference type="ARBA" id="ARBA00022723"/>
    </source>
</evidence>
<keyword evidence="10 13" id="KW-0862">Zinc</keyword>
<organism evidence="16 17">
    <name type="scientific">Fulvivirga marina</name>
    <dbReference type="NCBI Taxonomy" id="2494733"/>
    <lineage>
        <taxon>Bacteria</taxon>
        <taxon>Pseudomonadati</taxon>
        <taxon>Bacteroidota</taxon>
        <taxon>Cytophagia</taxon>
        <taxon>Cytophagales</taxon>
        <taxon>Fulvivirgaceae</taxon>
        <taxon>Fulvivirga</taxon>
    </lineage>
</organism>
<dbReference type="InterPro" id="IPR034015">
    <property type="entry name" value="M1_LTA4H"/>
</dbReference>
<evidence type="ECO:0000256" key="7">
    <source>
        <dbReference type="ARBA" id="ARBA00022670"/>
    </source>
</evidence>
<feature type="binding site" evidence="13">
    <location>
        <position position="333"/>
    </location>
    <ligand>
        <name>Zn(2+)</name>
        <dbReference type="ChEBI" id="CHEBI:29105"/>
        <note>catalytic</note>
    </ligand>
</feature>
<evidence type="ECO:0000256" key="10">
    <source>
        <dbReference type="ARBA" id="ARBA00022833"/>
    </source>
</evidence>
<dbReference type="PANTHER" id="PTHR45726">
    <property type="entry name" value="LEUKOTRIENE A-4 HYDROLASE"/>
    <property type="match status" value="1"/>
</dbReference>
<dbReference type="SUPFAM" id="SSF55486">
    <property type="entry name" value="Metalloproteases ('zincins'), catalytic domain"/>
    <property type="match status" value="1"/>
</dbReference>
<dbReference type="PANTHER" id="PTHR45726:SF3">
    <property type="entry name" value="LEUKOTRIENE A-4 HYDROLASE"/>
    <property type="match status" value="1"/>
</dbReference>
<evidence type="ECO:0000259" key="14">
    <source>
        <dbReference type="Pfam" id="PF01433"/>
    </source>
</evidence>
<dbReference type="InterPro" id="IPR001930">
    <property type="entry name" value="Peptidase_M1"/>
</dbReference>
<protein>
    <recommendedName>
        <fullName evidence="5">Aminopeptidase N</fullName>
        <ecNumber evidence="4">3.4.11.2</ecNumber>
    </recommendedName>
</protein>
<evidence type="ECO:0000256" key="12">
    <source>
        <dbReference type="PIRSR" id="PIRSR634015-1"/>
    </source>
</evidence>
<evidence type="ECO:0000256" key="1">
    <source>
        <dbReference type="ARBA" id="ARBA00000098"/>
    </source>
</evidence>
<dbReference type="InterPro" id="IPR027268">
    <property type="entry name" value="Peptidase_M4/M1_CTD_sf"/>
</dbReference>
<comment type="caution">
    <text evidence="16">The sequence shown here is derived from an EMBL/GenBank/DDBJ whole genome shotgun (WGS) entry which is preliminary data.</text>
</comment>
<evidence type="ECO:0000313" key="17">
    <source>
        <dbReference type="Proteomes" id="UP000614216"/>
    </source>
</evidence>
<evidence type="ECO:0000256" key="6">
    <source>
        <dbReference type="ARBA" id="ARBA00022490"/>
    </source>
</evidence>
<evidence type="ECO:0000256" key="11">
    <source>
        <dbReference type="ARBA" id="ARBA00023049"/>
    </source>
</evidence>
<dbReference type="EC" id="3.4.11.2" evidence="4"/>
<feature type="binding site" evidence="13">
    <location>
        <position position="356"/>
    </location>
    <ligand>
        <name>Zn(2+)</name>
        <dbReference type="ChEBI" id="CHEBI:29105"/>
        <note>catalytic</note>
    </ligand>
</feature>
<evidence type="ECO:0000259" key="15">
    <source>
        <dbReference type="Pfam" id="PF17900"/>
    </source>
</evidence>
<feature type="domain" description="Peptidase M1 membrane alanine aminopeptidase" evidence="14">
    <location>
        <begin position="324"/>
        <end position="473"/>
    </location>
</feature>
<keyword evidence="7" id="KW-0645">Protease</keyword>
<dbReference type="GO" id="GO:0008270">
    <property type="term" value="F:zinc ion binding"/>
    <property type="evidence" value="ECO:0007669"/>
    <property type="project" value="InterPro"/>
</dbReference>
<dbReference type="GO" id="GO:0016285">
    <property type="term" value="F:alanyl aminopeptidase activity"/>
    <property type="evidence" value="ECO:0007669"/>
    <property type="project" value="UniProtKB-EC"/>
</dbReference>
<name>A0A937KE93_9BACT</name>
<dbReference type="GO" id="GO:0008237">
    <property type="term" value="F:metallopeptidase activity"/>
    <property type="evidence" value="ECO:0007669"/>
    <property type="project" value="UniProtKB-KW"/>
</dbReference>
<accession>A0A937KE93</accession>
<dbReference type="RefSeq" id="WP_202858858.1">
    <property type="nucleotide sequence ID" value="NZ_JAEUGD010000066.1"/>
</dbReference>
<dbReference type="Pfam" id="PF17900">
    <property type="entry name" value="Peptidase_M1_N"/>
    <property type="match status" value="1"/>
</dbReference>
<dbReference type="InterPro" id="IPR042097">
    <property type="entry name" value="Aminopeptidase_N-like_N_sf"/>
</dbReference>
<evidence type="ECO:0000313" key="16">
    <source>
        <dbReference type="EMBL" id="MBL6449329.1"/>
    </source>
</evidence>
<dbReference type="Pfam" id="PF01433">
    <property type="entry name" value="Peptidase_M1"/>
    <property type="match status" value="1"/>
</dbReference>
<dbReference type="GO" id="GO:0005737">
    <property type="term" value="C:cytoplasm"/>
    <property type="evidence" value="ECO:0007669"/>
    <property type="project" value="UniProtKB-SubCell"/>
</dbReference>
<keyword evidence="9" id="KW-0378">Hydrolase</keyword>
<gene>
    <name evidence="16" type="ORF">JMN32_23665</name>
</gene>
<comment type="similarity">
    <text evidence="3">Belongs to the peptidase M1 family.</text>
</comment>
<dbReference type="SUPFAM" id="SSF63737">
    <property type="entry name" value="Leukotriene A4 hydrolase N-terminal domain"/>
    <property type="match status" value="1"/>
</dbReference>
<dbReference type="InterPro" id="IPR014782">
    <property type="entry name" value="Peptidase_M1_dom"/>
</dbReference>
<evidence type="ECO:0000256" key="9">
    <source>
        <dbReference type="ARBA" id="ARBA00022801"/>
    </source>
</evidence>
<keyword evidence="8 13" id="KW-0479">Metal-binding</keyword>